<comment type="caution">
    <text evidence="2">The sequence shown here is derived from an EMBL/GenBank/DDBJ whole genome shotgun (WGS) entry which is preliminary data.</text>
</comment>
<feature type="region of interest" description="Disordered" evidence="1">
    <location>
        <begin position="15"/>
        <end position="110"/>
    </location>
</feature>
<protein>
    <recommendedName>
        <fullName evidence="4">Secreted protein</fullName>
    </recommendedName>
</protein>
<name>A0ABP5WPD1_9ACTN</name>
<dbReference type="Proteomes" id="UP001500460">
    <property type="component" value="Unassembled WGS sequence"/>
</dbReference>
<sequence>MIGRSGAVLFLFSAAAPRVPPGATRPAPRNGPAGDAGATPPSDGAGRRRARKSSPCAGVRVGKRGVFTRVPVSGAGRAGARTRNPARAPAPPPDRGCNPTARLEWWASPE</sequence>
<gene>
    <name evidence="2" type="ORF">GCM10010421_17580</name>
</gene>
<feature type="compositionally biased region" description="Low complexity" evidence="1">
    <location>
        <begin position="74"/>
        <end position="87"/>
    </location>
</feature>
<evidence type="ECO:0008006" key="4">
    <source>
        <dbReference type="Google" id="ProtNLM"/>
    </source>
</evidence>
<evidence type="ECO:0000313" key="2">
    <source>
        <dbReference type="EMBL" id="GAA2429859.1"/>
    </source>
</evidence>
<accession>A0ABP5WPD1</accession>
<dbReference type="EMBL" id="BAAATK010000008">
    <property type="protein sequence ID" value="GAA2429859.1"/>
    <property type="molecule type" value="Genomic_DNA"/>
</dbReference>
<organism evidence="2 3">
    <name type="scientific">Streptomyces glaucus</name>
    <dbReference type="NCBI Taxonomy" id="284029"/>
    <lineage>
        <taxon>Bacteria</taxon>
        <taxon>Bacillati</taxon>
        <taxon>Actinomycetota</taxon>
        <taxon>Actinomycetes</taxon>
        <taxon>Kitasatosporales</taxon>
        <taxon>Streptomycetaceae</taxon>
        <taxon>Streptomyces</taxon>
    </lineage>
</organism>
<keyword evidence="3" id="KW-1185">Reference proteome</keyword>
<evidence type="ECO:0000256" key="1">
    <source>
        <dbReference type="SAM" id="MobiDB-lite"/>
    </source>
</evidence>
<reference evidence="3" key="1">
    <citation type="journal article" date="2019" name="Int. J. Syst. Evol. Microbiol.">
        <title>The Global Catalogue of Microorganisms (GCM) 10K type strain sequencing project: providing services to taxonomists for standard genome sequencing and annotation.</title>
        <authorList>
            <consortium name="The Broad Institute Genomics Platform"/>
            <consortium name="The Broad Institute Genome Sequencing Center for Infectious Disease"/>
            <person name="Wu L."/>
            <person name="Ma J."/>
        </authorList>
    </citation>
    <scope>NUCLEOTIDE SEQUENCE [LARGE SCALE GENOMIC DNA]</scope>
    <source>
        <strain evidence="3">JCM 6922</strain>
    </source>
</reference>
<evidence type="ECO:0000313" key="3">
    <source>
        <dbReference type="Proteomes" id="UP001500460"/>
    </source>
</evidence>
<proteinExistence type="predicted"/>